<dbReference type="Pfam" id="PF04972">
    <property type="entry name" value="BON"/>
    <property type="match status" value="1"/>
</dbReference>
<evidence type="ECO:0000259" key="1">
    <source>
        <dbReference type="PROSITE" id="PS50914"/>
    </source>
</evidence>
<dbReference type="Proteomes" id="UP000656042">
    <property type="component" value="Unassembled WGS sequence"/>
</dbReference>
<dbReference type="EMBL" id="BMMX01000032">
    <property type="protein sequence ID" value="GGL09330.1"/>
    <property type="molecule type" value="Genomic_DNA"/>
</dbReference>
<evidence type="ECO:0000313" key="2">
    <source>
        <dbReference type="EMBL" id="GGL09330.1"/>
    </source>
</evidence>
<sequence>MDFYDNPVDELLARRVADRFVDDPELRGGHVTISVQNRVVILKGRVGSPELRAAAARQAWAIPGVFDVCNRLLPV</sequence>
<dbReference type="RefSeq" id="WP_189081750.1">
    <property type="nucleotide sequence ID" value="NZ_BMMX01000032.1"/>
</dbReference>
<comment type="caution">
    <text evidence="2">The sequence shown here is derived from an EMBL/GenBank/DDBJ whole genome shotgun (WGS) entry which is preliminary data.</text>
</comment>
<gene>
    <name evidence="2" type="ORF">GCM10012284_49970</name>
</gene>
<reference evidence="2" key="2">
    <citation type="submission" date="2020-09" db="EMBL/GenBank/DDBJ databases">
        <authorList>
            <person name="Sun Q."/>
            <person name="Zhou Y."/>
        </authorList>
    </citation>
    <scope>NUCLEOTIDE SEQUENCE</scope>
    <source>
        <strain evidence="2">CGMCC 4.7299</strain>
    </source>
</reference>
<dbReference type="PROSITE" id="PS50914">
    <property type="entry name" value="BON"/>
    <property type="match status" value="1"/>
</dbReference>
<feature type="domain" description="BON" evidence="1">
    <location>
        <begin position="8"/>
        <end position="75"/>
    </location>
</feature>
<organism evidence="2 3">
    <name type="scientific">Mangrovihabitans endophyticus</name>
    <dbReference type="NCBI Taxonomy" id="1751298"/>
    <lineage>
        <taxon>Bacteria</taxon>
        <taxon>Bacillati</taxon>
        <taxon>Actinomycetota</taxon>
        <taxon>Actinomycetes</taxon>
        <taxon>Micromonosporales</taxon>
        <taxon>Micromonosporaceae</taxon>
        <taxon>Mangrovihabitans</taxon>
    </lineage>
</organism>
<keyword evidence="3" id="KW-1185">Reference proteome</keyword>
<dbReference type="AlphaFoldDB" id="A0A8J3C2H4"/>
<dbReference type="Gene3D" id="3.30.1340.30">
    <property type="match status" value="1"/>
</dbReference>
<proteinExistence type="predicted"/>
<name>A0A8J3C2H4_9ACTN</name>
<evidence type="ECO:0000313" key="3">
    <source>
        <dbReference type="Proteomes" id="UP000656042"/>
    </source>
</evidence>
<accession>A0A8J3C2H4</accession>
<dbReference type="InterPro" id="IPR007055">
    <property type="entry name" value="BON_dom"/>
</dbReference>
<reference evidence="2" key="1">
    <citation type="journal article" date="2014" name="Int. J. Syst. Evol. Microbiol.">
        <title>Complete genome sequence of Corynebacterium casei LMG S-19264T (=DSM 44701T), isolated from a smear-ripened cheese.</title>
        <authorList>
            <consortium name="US DOE Joint Genome Institute (JGI-PGF)"/>
            <person name="Walter F."/>
            <person name="Albersmeier A."/>
            <person name="Kalinowski J."/>
            <person name="Ruckert C."/>
        </authorList>
    </citation>
    <scope>NUCLEOTIDE SEQUENCE</scope>
    <source>
        <strain evidence="2">CGMCC 4.7299</strain>
    </source>
</reference>
<protein>
    <recommendedName>
        <fullName evidence="1">BON domain-containing protein</fullName>
    </recommendedName>
</protein>